<dbReference type="Gene3D" id="3.30.1330.40">
    <property type="entry name" value="RutC-like"/>
    <property type="match status" value="1"/>
</dbReference>
<dbReference type="Pfam" id="PF01042">
    <property type="entry name" value="Ribonuc_L-PSP"/>
    <property type="match status" value="1"/>
</dbReference>
<dbReference type="SUPFAM" id="SSF55298">
    <property type="entry name" value="YjgF-like"/>
    <property type="match status" value="1"/>
</dbReference>
<protein>
    <submittedName>
        <fullName evidence="1">RidA family protein</fullName>
    </submittedName>
</protein>
<accession>A0ABT4U614</accession>
<dbReference type="RefSeq" id="WP_270686933.1">
    <property type="nucleotide sequence ID" value="NZ_JAQFWQ010000048.1"/>
</dbReference>
<dbReference type="InterPro" id="IPR035959">
    <property type="entry name" value="RutC-like_sf"/>
</dbReference>
<evidence type="ECO:0000313" key="1">
    <source>
        <dbReference type="EMBL" id="MDA2812381.1"/>
    </source>
</evidence>
<sequence length="133" mass="14128">MSEHIDLIRSSDRLTDDIDYAYAAVTTARTVYTAGACPLDTDGSTVAPGDFQAQARRCVTNLEAALDEAGAALTDVVKYTVYVASSRQEDLVEAWDVVRASFGEHDAPATLLGVAALGYDDQLVEVEAVAALK</sequence>
<dbReference type="PANTHER" id="PTHR43857">
    <property type="entry name" value="BLR7761 PROTEIN"/>
    <property type="match status" value="1"/>
</dbReference>
<reference evidence="1 2" key="1">
    <citation type="submission" date="2023-01" db="EMBL/GenBank/DDBJ databases">
        <title>Draft genome sequence of Nocardiopsis sp. RSe5-2 isolated from halophytes.</title>
        <authorList>
            <person name="Duangmal K."/>
            <person name="Chantavorakit T."/>
        </authorList>
    </citation>
    <scope>NUCLEOTIDE SEQUENCE [LARGE SCALE GENOMIC DNA]</scope>
    <source>
        <strain evidence="1 2">RSe5-2</strain>
    </source>
</reference>
<proteinExistence type="predicted"/>
<comment type="caution">
    <text evidence="1">The sequence shown here is derived from an EMBL/GenBank/DDBJ whole genome shotgun (WGS) entry which is preliminary data.</text>
</comment>
<name>A0ABT4U614_9ACTN</name>
<dbReference type="InterPro" id="IPR006175">
    <property type="entry name" value="YjgF/YER057c/UK114"/>
</dbReference>
<dbReference type="CDD" id="cd00448">
    <property type="entry name" value="YjgF_YER057c_UK114_family"/>
    <property type="match status" value="1"/>
</dbReference>
<dbReference type="EMBL" id="JAQFWQ010000048">
    <property type="protein sequence ID" value="MDA2812381.1"/>
    <property type="molecule type" value="Genomic_DNA"/>
</dbReference>
<organism evidence="1 2">
    <name type="scientific">Nocardiopsis endophytica</name>
    <dbReference type="NCBI Taxonomy" id="3018445"/>
    <lineage>
        <taxon>Bacteria</taxon>
        <taxon>Bacillati</taxon>
        <taxon>Actinomycetota</taxon>
        <taxon>Actinomycetes</taxon>
        <taxon>Streptosporangiales</taxon>
        <taxon>Nocardiopsidaceae</taxon>
        <taxon>Nocardiopsis</taxon>
    </lineage>
</organism>
<keyword evidence="2" id="KW-1185">Reference proteome</keyword>
<evidence type="ECO:0000313" key="2">
    <source>
        <dbReference type="Proteomes" id="UP001527866"/>
    </source>
</evidence>
<dbReference type="PANTHER" id="PTHR43857:SF1">
    <property type="entry name" value="YJGH FAMILY PROTEIN"/>
    <property type="match status" value="1"/>
</dbReference>
<dbReference type="Proteomes" id="UP001527866">
    <property type="component" value="Unassembled WGS sequence"/>
</dbReference>
<gene>
    <name evidence="1" type="ORF">O4J56_17195</name>
</gene>